<organism evidence="1 2">
    <name type="scientific">Aurantiacibacter gangjinensis</name>
    <dbReference type="NCBI Taxonomy" id="502682"/>
    <lineage>
        <taxon>Bacteria</taxon>
        <taxon>Pseudomonadati</taxon>
        <taxon>Pseudomonadota</taxon>
        <taxon>Alphaproteobacteria</taxon>
        <taxon>Sphingomonadales</taxon>
        <taxon>Erythrobacteraceae</taxon>
        <taxon>Aurantiacibacter</taxon>
    </lineage>
</organism>
<dbReference type="InterPro" id="IPR050879">
    <property type="entry name" value="Acyltransferase_3"/>
</dbReference>
<protein>
    <submittedName>
        <fullName evidence="1">Uncharacterized protein</fullName>
    </submittedName>
</protein>
<comment type="caution">
    <text evidence="1">The sequence shown here is derived from an EMBL/GenBank/DDBJ whole genome shotgun (WGS) entry which is preliminary data.</text>
</comment>
<dbReference type="Proteomes" id="UP000053070">
    <property type="component" value="Unassembled WGS sequence"/>
</dbReference>
<dbReference type="InterPro" id="IPR002656">
    <property type="entry name" value="Acyl_transf_3_dom"/>
</dbReference>
<reference evidence="1 2" key="1">
    <citation type="submission" date="2015-04" db="EMBL/GenBank/DDBJ databases">
        <title>The draft genome sequence of Erythrobacr gangjinensis K7-2.</title>
        <authorList>
            <person name="Zhuang L."/>
            <person name="Liu Y."/>
            <person name="Shao Z."/>
        </authorList>
    </citation>
    <scope>NUCLEOTIDE SEQUENCE [LARGE SCALE GENOMIC DNA]</scope>
    <source>
        <strain evidence="1 2">K7-2</strain>
    </source>
</reference>
<dbReference type="OrthoDB" id="9767863at2"/>
<dbReference type="KEGG" id="egn:BMF35_a0401"/>
<evidence type="ECO:0000313" key="1">
    <source>
        <dbReference type="EMBL" id="KLE31353.1"/>
    </source>
</evidence>
<dbReference type="RefSeq" id="WP_047006705.1">
    <property type="nucleotide sequence ID" value="NZ_CP018097.1"/>
</dbReference>
<sequence length="334" mass="36656">MIASTHQADQVRSIHYMRGVAALMVVGVHIFGFGVVPMAEEAQPAWLRHGVAIFFVISGFVMVESTRHGTHAPGNFLKRRFIRVMPFWWIMLTAWVLIGAPFDAGWLMASYALLPSLDPSTGTVRLPVLGLGWTLYFEMAFYALFAAALLLPRTLTIWGVVAILCVAPWFKPLATDWPLVAFYLDAHFFEFAAGMVIAHCRLQLPGWTMAAGFAALAVLDGTAVPHWLSITIPAAVIIAAGRGLDDRLQHWTFPKLLGDASYAIYLSHMIVIHLVVSHITTLGMPWLSALCAMLGAIGFGVLVHKRVERPLLQVLSHRRARQAGGSRWLPGGAA</sequence>
<dbReference type="PANTHER" id="PTHR23028">
    <property type="entry name" value="ACETYLTRANSFERASE"/>
    <property type="match status" value="1"/>
</dbReference>
<name>A0A0G9MPW8_9SPHN</name>
<dbReference type="GO" id="GO:0016020">
    <property type="term" value="C:membrane"/>
    <property type="evidence" value="ECO:0007669"/>
    <property type="project" value="TreeGrafter"/>
</dbReference>
<evidence type="ECO:0000313" key="2">
    <source>
        <dbReference type="Proteomes" id="UP000053070"/>
    </source>
</evidence>
<proteinExistence type="predicted"/>
<dbReference type="Pfam" id="PF01757">
    <property type="entry name" value="Acyl_transf_3"/>
    <property type="match status" value="1"/>
</dbReference>
<dbReference type="GO" id="GO:0016747">
    <property type="term" value="F:acyltransferase activity, transferring groups other than amino-acyl groups"/>
    <property type="evidence" value="ECO:0007669"/>
    <property type="project" value="InterPro"/>
</dbReference>
<keyword evidence="2" id="KW-1185">Reference proteome</keyword>
<dbReference type="EMBL" id="LBHC01000002">
    <property type="protein sequence ID" value="KLE31353.1"/>
    <property type="molecule type" value="Genomic_DNA"/>
</dbReference>
<dbReference type="STRING" id="502682.BMF35_a0401"/>
<gene>
    <name evidence="1" type="ORF">AAW01_07015</name>
</gene>
<dbReference type="PATRIC" id="fig|502682.8.peg.1430"/>
<dbReference type="AlphaFoldDB" id="A0A0G9MPW8"/>
<dbReference type="PANTHER" id="PTHR23028:SF131">
    <property type="entry name" value="BLR2367 PROTEIN"/>
    <property type="match status" value="1"/>
</dbReference>
<accession>A0A0G9MPW8</accession>
<dbReference type="GO" id="GO:0000271">
    <property type="term" value="P:polysaccharide biosynthetic process"/>
    <property type="evidence" value="ECO:0007669"/>
    <property type="project" value="TreeGrafter"/>
</dbReference>